<feature type="region of interest" description="Disordered" evidence="1">
    <location>
        <begin position="34"/>
        <end position="102"/>
    </location>
</feature>
<protein>
    <submittedName>
        <fullName evidence="2">Uncharacterized protein</fullName>
    </submittedName>
</protein>
<sequence>MYPFLGLVRSVRFSLRKLPGRHFASTYGRPLAIEGDTEGPVTFSRLNGPRGYHSTQPERESRGQRLSKHTICRQRSTCPRKLRGASGRVSATESGQREQGDGRRHLFWRVRRGKMLAARCPQFEAAAVAQTGRDNDERRHHLHTQTRIFWHRQMKIEASYERRSTHGPERQMEYTLS</sequence>
<organism evidence="2 3">
    <name type="scientific">Dichomitus squalens</name>
    <dbReference type="NCBI Taxonomy" id="114155"/>
    <lineage>
        <taxon>Eukaryota</taxon>
        <taxon>Fungi</taxon>
        <taxon>Dikarya</taxon>
        <taxon>Basidiomycota</taxon>
        <taxon>Agaricomycotina</taxon>
        <taxon>Agaricomycetes</taxon>
        <taxon>Polyporales</taxon>
        <taxon>Polyporaceae</taxon>
        <taxon>Dichomitus</taxon>
    </lineage>
</organism>
<proteinExistence type="predicted"/>
<dbReference type="EMBL" id="ML145120">
    <property type="protein sequence ID" value="TBU58869.1"/>
    <property type="molecule type" value="Genomic_DNA"/>
</dbReference>
<dbReference type="AlphaFoldDB" id="A0A4Q9PWI0"/>
<keyword evidence="3" id="KW-1185">Reference proteome</keyword>
<evidence type="ECO:0000313" key="2">
    <source>
        <dbReference type="EMBL" id="TBU58869.1"/>
    </source>
</evidence>
<evidence type="ECO:0000256" key="1">
    <source>
        <dbReference type="SAM" id="MobiDB-lite"/>
    </source>
</evidence>
<accession>A0A4Q9PWI0</accession>
<gene>
    <name evidence="2" type="ORF">BD310DRAFT_446504</name>
</gene>
<evidence type="ECO:0000313" key="3">
    <source>
        <dbReference type="Proteomes" id="UP000292082"/>
    </source>
</evidence>
<dbReference type="Proteomes" id="UP000292082">
    <property type="component" value="Unassembled WGS sequence"/>
</dbReference>
<feature type="compositionally biased region" description="Basic residues" evidence="1">
    <location>
        <begin position="65"/>
        <end position="83"/>
    </location>
</feature>
<name>A0A4Q9PWI0_9APHY</name>
<reference evidence="2 3" key="1">
    <citation type="submission" date="2019-01" db="EMBL/GenBank/DDBJ databases">
        <title>Draft genome sequences of three monokaryotic isolates of the white-rot basidiomycete fungus Dichomitus squalens.</title>
        <authorList>
            <consortium name="DOE Joint Genome Institute"/>
            <person name="Lopez S.C."/>
            <person name="Andreopoulos B."/>
            <person name="Pangilinan J."/>
            <person name="Lipzen A."/>
            <person name="Riley R."/>
            <person name="Ahrendt S."/>
            <person name="Ng V."/>
            <person name="Barry K."/>
            <person name="Daum C."/>
            <person name="Grigoriev I.V."/>
            <person name="Hilden K.S."/>
            <person name="Makela M.R."/>
            <person name="de Vries R.P."/>
        </authorList>
    </citation>
    <scope>NUCLEOTIDE SEQUENCE [LARGE SCALE GENOMIC DNA]</scope>
    <source>
        <strain evidence="2 3">CBS 464.89</strain>
    </source>
</reference>